<proteinExistence type="predicted"/>
<keyword evidence="1" id="KW-1185">Reference proteome</keyword>
<gene>
    <name evidence="2" type="primary">LOC109698890</name>
</gene>
<protein>
    <submittedName>
        <fullName evidence="2">V-set and transmembrane domain-containing protein 1-like isoform X2</fullName>
    </submittedName>
</protein>
<name>A0AC59BXP4_CASCN</name>
<evidence type="ECO:0000313" key="1">
    <source>
        <dbReference type="Proteomes" id="UP001732720"/>
    </source>
</evidence>
<dbReference type="RefSeq" id="XP_020038908.2">
    <property type="nucleotide sequence ID" value="XM_020183319.2"/>
</dbReference>
<accession>A0AC59BXP4</accession>
<organism evidence="2">
    <name type="scientific">Castor canadensis</name>
    <name type="common">American beaver</name>
    <dbReference type="NCBI Taxonomy" id="51338"/>
    <lineage>
        <taxon>Eukaryota</taxon>
        <taxon>Metazoa</taxon>
        <taxon>Chordata</taxon>
        <taxon>Craniata</taxon>
        <taxon>Vertebrata</taxon>
        <taxon>Euteleostomi</taxon>
        <taxon>Mammalia</taxon>
        <taxon>Eutheria</taxon>
        <taxon>Euarchontoglires</taxon>
        <taxon>Glires</taxon>
        <taxon>Rodentia</taxon>
        <taxon>Castorimorpha</taxon>
        <taxon>Castoridae</taxon>
        <taxon>Castor</taxon>
    </lineage>
</organism>
<evidence type="ECO:0000313" key="2">
    <source>
        <dbReference type="RefSeq" id="XP_020038908.2"/>
    </source>
</evidence>
<dbReference type="Proteomes" id="UP001732720">
    <property type="component" value="Chromosome 16"/>
</dbReference>
<sequence>MTLQCQTEDILTKHKVFLLLKEGTLSPTQPKILENDRAEFTLHNVTVSDSGYYSCVYHQAEAPFWASYPSNDLQILVTELWLLDEVEITKPPQIKEGSGSSGIVIVVVSIVIFLLLLSAILIYKYSQRGSAPDNRFKSCCFSKDPEEVVTGASTDGKSCTPTLNEGPQTSGTENAHRMTYSELNARAIEKGEASPSQSTQLQDSCVYSEVKKKQKS</sequence>
<reference evidence="2" key="1">
    <citation type="submission" date="2025-08" db="UniProtKB">
        <authorList>
            <consortium name="RefSeq"/>
        </authorList>
    </citation>
    <scope>IDENTIFICATION</scope>
</reference>